<dbReference type="Proteomes" id="UP000265862">
    <property type="component" value="Unassembled WGS sequence"/>
</dbReference>
<keyword evidence="2 3" id="KW-0378">Hydrolase</keyword>
<accession>A0A396SZP5</accession>
<name>A0A396SZP5_9LACO</name>
<gene>
    <name evidence="5" type="ORF">DS835_01305</name>
</gene>
<dbReference type="PROSITE" id="PS51770">
    <property type="entry name" value="HOTDOG_ACOT"/>
    <property type="match status" value="1"/>
</dbReference>
<organism evidence="5 6">
    <name type="scientific">Lactobacillus bombicola</name>
    <dbReference type="NCBI Taxonomy" id="1505723"/>
    <lineage>
        <taxon>Bacteria</taxon>
        <taxon>Bacillati</taxon>
        <taxon>Bacillota</taxon>
        <taxon>Bacilli</taxon>
        <taxon>Lactobacillales</taxon>
        <taxon>Lactobacillaceae</taxon>
        <taxon>Lactobacillus</taxon>
    </lineage>
</organism>
<proteinExistence type="inferred from homology"/>
<feature type="domain" description="HotDog ACOT-type" evidence="4">
    <location>
        <begin position="5"/>
        <end position="117"/>
    </location>
</feature>
<evidence type="ECO:0000256" key="1">
    <source>
        <dbReference type="ARBA" id="ARBA00010458"/>
    </source>
</evidence>
<evidence type="ECO:0000256" key="2">
    <source>
        <dbReference type="ARBA" id="ARBA00022801"/>
    </source>
</evidence>
<dbReference type="AlphaFoldDB" id="A0A396SZP5"/>
<dbReference type="GO" id="GO:0005737">
    <property type="term" value="C:cytoplasm"/>
    <property type="evidence" value="ECO:0007669"/>
    <property type="project" value="TreeGrafter"/>
</dbReference>
<evidence type="ECO:0000313" key="5">
    <source>
        <dbReference type="EMBL" id="RHW55241.1"/>
    </source>
</evidence>
<dbReference type="GO" id="GO:0052816">
    <property type="term" value="F:long-chain fatty acyl-CoA hydrolase activity"/>
    <property type="evidence" value="ECO:0007669"/>
    <property type="project" value="TreeGrafter"/>
</dbReference>
<evidence type="ECO:0000256" key="3">
    <source>
        <dbReference type="PROSITE-ProRule" id="PRU01106"/>
    </source>
</evidence>
<evidence type="ECO:0000313" key="6">
    <source>
        <dbReference type="Proteomes" id="UP000265862"/>
    </source>
</evidence>
<dbReference type="Pfam" id="PF03061">
    <property type="entry name" value="4HBT"/>
    <property type="match status" value="1"/>
</dbReference>
<evidence type="ECO:0000259" key="4">
    <source>
        <dbReference type="PROSITE" id="PS51770"/>
    </source>
</evidence>
<dbReference type="InterPro" id="IPR006683">
    <property type="entry name" value="Thioestr_dom"/>
</dbReference>
<comment type="caution">
    <text evidence="5">The sequence shown here is derived from an EMBL/GenBank/DDBJ whole genome shotgun (WGS) entry which is preliminary data.</text>
</comment>
<protein>
    <recommendedName>
        <fullName evidence="4">HotDog ACOT-type domain-containing protein</fullName>
    </recommendedName>
</protein>
<sequence>MYNKFFKRSMADYFVTPQMLNHMNITHGGTILTRLDSAMGLFANSYAKTETLTGRIDRVNFYRPSSVGDHLSFCLTLLKTTKRTMTIYAAINRLSLDDRQTELIGEAVLTYVAVDAQLRPIQGQIEPYQVSDKTEEEFIHSLKDRLGL</sequence>
<dbReference type="InterPro" id="IPR033120">
    <property type="entry name" value="HOTDOG_ACOT"/>
</dbReference>
<dbReference type="Gene3D" id="3.10.129.10">
    <property type="entry name" value="Hotdog Thioesterase"/>
    <property type="match status" value="1"/>
</dbReference>
<dbReference type="PANTHER" id="PTHR11049">
    <property type="entry name" value="ACYL COENZYME A THIOESTER HYDROLASE"/>
    <property type="match status" value="1"/>
</dbReference>
<dbReference type="SUPFAM" id="SSF54637">
    <property type="entry name" value="Thioesterase/thiol ester dehydrase-isomerase"/>
    <property type="match status" value="1"/>
</dbReference>
<dbReference type="EMBL" id="QOCV01000002">
    <property type="protein sequence ID" value="RHW55241.1"/>
    <property type="molecule type" value="Genomic_DNA"/>
</dbReference>
<dbReference type="GO" id="GO:0006637">
    <property type="term" value="P:acyl-CoA metabolic process"/>
    <property type="evidence" value="ECO:0007669"/>
    <property type="project" value="TreeGrafter"/>
</dbReference>
<reference evidence="5 6" key="1">
    <citation type="submission" date="2018-07" db="EMBL/GenBank/DDBJ databases">
        <title>Genome sequences of six Lactobacillus spp. isolated from bumble bee guts.</title>
        <authorList>
            <person name="Motta E.V.S."/>
            <person name="Moran N.A."/>
        </authorList>
    </citation>
    <scope>NUCLEOTIDE SEQUENCE [LARGE SCALE GENOMIC DNA]</scope>
    <source>
        <strain evidence="5 6">OCC3</strain>
    </source>
</reference>
<comment type="similarity">
    <text evidence="1">Belongs to the acyl coenzyme A hydrolase family.</text>
</comment>
<dbReference type="InterPro" id="IPR029069">
    <property type="entry name" value="HotDog_dom_sf"/>
</dbReference>
<dbReference type="CDD" id="cd03442">
    <property type="entry name" value="BFIT_BACH"/>
    <property type="match status" value="1"/>
</dbReference>
<dbReference type="InterPro" id="IPR040170">
    <property type="entry name" value="Cytosol_ACT"/>
</dbReference>